<dbReference type="InterPro" id="IPR036689">
    <property type="entry name" value="ESAT-6-like_sf"/>
</dbReference>
<evidence type="ECO:0000313" key="2">
    <source>
        <dbReference type="Proteomes" id="UP000021369"/>
    </source>
</evidence>
<dbReference type="AlphaFoldDB" id="A0A011V4B1"/>
<name>A0A011V4B1_RUMAL</name>
<proteinExistence type="predicted"/>
<dbReference type="SUPFAM" id="SSF140453">
    <property type="entry name" value="EsxAB dimer-like"/>
    <property type="match status" value="1"/>
</dbReference>
<accession>A0A011V4B1</accession>
<dbReference type="Gene3D" id="1.10.287.1060">
    <property type="entry name" value="ESAT-6-like"/>
    <property type="match status" value="1"/>
</dbReference>
<dbReference type="OrthoDB" id="1826360at2"/>
<evidence type="ECO:0008006" key="3">
    <source>
        <dbReference type="Google" id="ProtNLM"/>
    </source>
</evidence>
<keyword evidence="2" id="KW-1185">Reference proteome</keyword>
<reference evidence="1 2" key="1">
    <citation type="submission" date="2013-06" db="EMBL/GenBank/DDBJ databases">
        <title>Rumen cellulosomics: divergent fiber-degrading strategies revealed by comparative genome-wide analysis of six Ruminococcal strains.</title>
        <authorList>
            <person name="Dassa B."/>
            <person name="Borovok I."/>
            <person name="Lamed R."/>
            <person name="Flint H."/>
            <person name="Yeoman C.J."/>
            <person name="White B."/>
            <person name="Bayer E.A."/>
        </authorList>
    </citation>
    <scope>NUCLEOTIDE SEQUENCE [LARGE SCALE GENOMIC DNA]</scope>
    <source>
        <strain evidence="1 2">SY3</strain>
    </source>
</reference>
<dbReference type="PATRIC" id="fig|1341156.4.peg.1306"/>
<evidence type="ECO:0000313" key="1">
    <source>
        <dbReference type="EMBL" id="EXM40322.1"/>
    </source>
</evidence>
<sequence length="117" mass="12590">MADVNQDVGTMGAQGTVNMSVQMMTDALNAIKAYKEAIETAFGNLNTQYANVTANFTGDAANGLQDFYEKKIEAMLKQESGSVYQLLNALQGFCEAARDQIPGDSGVDNELGKVNRQ</sequence>
<comment type="caution">
    <text evidence="1">The sequence shown here is derived from an EMBL/GenBank/DDBJ whole genome shotgun (WGS) entry which is preliminary data.</text>
</comment>
<dbReference type="Proteomes" id="UP000021369">
    <property type="component" value="Unassembled WGS sequence"/>
</dbReference>
<gene>
    <name evidence="1" type="ORF">RASY3_10025</name>
</gene>
<protein>
    <recommendedName>
        <fullName evidence="3">WXG100 family type VII secretion target</fullName>
    </recommendedName>
</protein>
<dbReference type="RefSeq" id="WP_037287500.1">
    <property type="nucleotide sequence ID" value="NZ_JEOB01000002.1"/>
</dbReference>
<dbReference type="EMBL" id="JEOB01000002">
    <property type="protein sequence ID" value="EXM40322.1"/>
    <property type="molecule type" value="Genomic_DNA"/>
</dbReference>
<organism evidence="1 2">
    <name type="scientific">Ruminococcus albus SY3</name>
    <dbReference type="NCBI Taxonomy" id="1341156"/>
    <lineage>
        <taxon>Bacteria</taxon>
        <taxon>Bacillati</taxon>
        <taxon>Bacillota</taxon>
        <taxon>Clostridia</taxon>
        <taxon>Eubacteriales</taxon>
        <taxon>Oscillospiraceae</taxon>
        <taxon>Ruminococcus</taxon>
    </lineage>
</organism>